<evidence type="ECO:0000313" key="2">
    <source>
        <dbReference type="EMBL" id="CAL6029104.1"/>
    </source>
</evidence>
<gene>
    <name evidence="1" type="ORF">HINF_LOCUS29271</name>
    <name evidence="2" type="ORF">HINF_LOCUS32127</name>
</gene>
<comment type="caution">
    <text evidence="1">The sequence shown here is derived from an EMBL/GenBank/DDBJ whole genome shotgun (WGS) entry which is preliminary data.</text>
</comment>
<proteinExistence type="predicted"/>
<name>A0AA86PLJ9_9EUKA</name>
<keyword evidence="3" id="KW-1185">Reference proteome</keyword>
<dbReference type="EMBL" id="CATOUU010000695">
    <property type="protein sequence ID" value="CAI9941626.1"/>
    <property type="molecule type" value="Genomic_DNA"/>
</dbReference>
<evidence type="ECO:0008006" key="4">
    <source>
        <dbReference type="Google" id="ProtNLM"/>
    </source>
</evidence>
<protein>
    <recommendedName>
        <fullName evidence="4">Major capsid protein</fullName>
    </recommendedName>
</protein>
<reference evidence="1" key="1">
    <citation type="submission" date="2023-06" db="EMBL/GenBank/DDBJ databases">
        <authorList>
            <person name="Kurt Z."/>
        </authorList>
    </citation>
    <scope>NUCLEOTIDE SEQUENCE</scope>
</reference>
<reference evidence="2 3" key="2">
    <citation type="submission" date="2024-07" db="EMBL/GenBank/DDBJ databases">
        <authorList>
            <person name="Akdeniz Z."/>
        </authorList>
    </citation>
    <scope>NUCLEOTIDE SEQUENCE [LARGE SCALE GENOMIC DNA]</scope>
</reference>
<evidence type="ECO:0000313" key="3">
    <source>
        <dbReference type="Proteomes" id="UP001642409"/>
    </source>
</evidence>
<accession>A0AA86PLJ9</accession>
<evidence type="ECO:0000313" key="1">
    <source>
        <dbReference type="EMBL" id="CAI9941626.1"/>
    </source>
</evidence>
<sequence>MTDKLNVIPAKVTAVENLSNDVYVSSSNDGISIKQTHVNKSGSNTVDFTAGKGLITDGTNNEIQWEIQTLQNSVLSTTNSGLKYTMQFGIKMTGDTIGRYYWKNGFVYFQKATIANYGNLSVALAAPVAVCTTAMNATFPIFESIVNYNGELKTTELFRKSMFQQMLLPKDYQETMSQTWFEGDTILFDEYVLPYDEVTKKYIDIGTPAGWVPGTAINAQIQKLSDDSFIWTFRKDFFVPLNMLNQVFNYSNNFYTNTIKKQSLYITIRTQLYQMAKCFGSSKVFDPVYTGIGAIDLQILTKYSATVQSDMAKKENIISLNGLGVESRPLTAMFTGQVLVSETSSRHASIARAALCMELKDSNQDDSTYLHQRFTGMSAANQVAFRNSQLLAEQNSEAITTPPLKTQDFVFFGNFNIVRGSLDYRLFSNEHQDIQSLRNEIIRSTNMTQLFDRGLSPAFSNLFEWLSKYGFVFSSLEQYSMDECTNDVIGDGFDSMRNSLQYQYNLVEYRNGFRANTNTCVEDLTTDAKLREQNKGASNIRISVYTFYDNLLIYDVSNGQINIRDFQ</sequence>
<dbReference type="Proteomes" id="UP001642409">
    <property type="component" value="Unassembled WGS sequence"/>
</dbReference>
<dbReference type="EMBL" id="CAXDID020000109">
    <property type="protein sequence ID" value="CAL6029104.1"/>
    <property type="molecule type" value="Genomic_DNA"/>
</dbReference>
<organism evidence="1">
    <name type="scientific">Hexamita inflata</name>
    <dbReference type="NCBI Taxonomy" id="28002"/>
    <lineage>
        <taxon>Eukaryota</taxon>
        <taxon>Metamonada</taxon>
        <taxon>Diplomonadida</taxon>
        <taxon>Hexamitidae</taxon>
        <taxon>Hexamitinae</taxon>
        <taxon>Hexamita</taxon>
    </lineage>
</organism>
<dbReference type="AlphaFoldDB" id="A0AA86PLJ9"/>